<evidence type="ECO:0000313" key="2">
    <source>
        <dbReference type="WBParaSite" id="nRc.2.0.1.t45274-RA"/>
    </source>
</evidence>
<name>A0A915L2A9_ROMCU</name>
<dbReference type="WBParaSite" id="nRc.2.0.1.t45274-RA">
    <property type="protein sequence ID" value="nRc.2.0.1.t45274-RA"/>
    <property type="gene ID" value="nRc.2.0.1.g45274"/>
</dbReference>
<reference evidence="2" key="1">
    <citation type="submission" date="2022-11" db="UniProtKB">
        <authorList>
            <consortium name="WormBaseParasite"/>
        </authorList>
    </citation>
    <scope>IDENTIFICATION</scope>
</reference>
<dbReference type="Proteomes" id="UP000887565">
    <property type="component" value="Unplaced"/>
</dbReference>
<accession>A0A915L2A9</accession>
<proteinExistence type="predicted"/>
<keyword evidence="1" id="KW-1185">Reference proteome</keyword>
<evidence type="ECO:0000313" key="1">
    <source>
        <dbReference type="Proteomes" id="UP000887565"/>
    </source>
</evidence>
<organism evidence="1 2">
    <name type="scientific">Romanomermis culicivorax</name>
    <name type="common">Nematode worm</name>
    <dbReference type="NCBI Taxonomy" id="13658"/>
    <lineage>
        <taxon>Eukaryota</taxon>
        <taxon>Metazoa</taxon>
        <taxon>Ecdysozoa</taxon>
        <taxon>Nematoda</taxon>
        <taxon>Enoplea</taxon>
        <taxon>Dorylaimia</taxon>
        <taxon>Mermithida</taxon>
        <taxon>Mermithoidea</taxon>
        <taxon>Mermithidae</taxon>
        <taxon>Romanomermis</taxon>
    </lineage>
</organism>
<sequence>MKIYKILFAMSATHPPKKIVQNPPPRNTELSNSPSATTYIMNELVGHSAI</sequence>
<dbReference type="AlphaFoldDB" id="A0A915L2A9"/>
<protein>
    <submittedName>
        <fullName evidence="2">Uncharacterized protein</fullName>
    </submittedName>
</protein>